<evidence type="ECO:0000313" key="2">
    <source>
        <dbReference type="Proteomes" id="UP000821853"/>
    </source>
</evidence>
<reference evidence="1 2" key="1">
    <citation type="journal article" date="2020" name="Cell">
        <title>Large-Scale Comparative Analyses of Tick Genomes Elucidate Their Genetic Diversity and Vector Capacities.</title>
        <authorList>
            <consortium name="Tick Genome and Microbiome Consortium (TIGMIC)"/>
            <person name="Jia N."/>
            <person name="Wang J."/>
            <person name="Shi W."/>
            <person name="Du L."/>
            <person name="Sun Y."/>
            <person name="Zhan W."/>
            <person name="Jiang J.F."/>
            <person name="Wang Q."/>
            <person name="Zhang B."/>
            <person name="Ji P."/>
            <person name="Bell-Sakyi L."/>
            <person name="Cui X.M."/>
            <person name="Yuan T.T."/>
            <person name="Jiang B.G."/>
            <person name="Yang W.F."/>
            <person name="Lam T.T."/>
            <person name="Chang Q.C."/>
            <person name="Ding S.J."/>
            <person name="Wang X.J."/>
            <person name="Zhu J.G."/>
            <person name="Ruan X.D."/>
            <person name="Zhao L."/>
            <person name="Wei J.T."/>
            <person name="Ye R.Z."/>
            <person name="Que T.C."/>
            <person name="Du C.H."/>
            <person name="Zhou Y.H."/>
            <person name="Cheng J.X."/>
            <person name="Dai P.F."/>
            <person name="Guo W.B."/>
            <person name="Han X.H."/>
            <person name="Huang E.J."/>
            <person name="Li L.F."/>
            <person name="Wei W."/>
            <person name="Gao Y.C."/>
            <person name="Liu J.Z."/>
            <person name="Shao H.Z."/>
            <person name="Wang X."/>
            <person name="Wang C.C."/>
            <person name="Yang T.C."/>
            <person name="Huo Q.B."/>
            <person name="Li W."/>
            <person name="Chen H.Y."/>
            <person name="Chen S.E."/>
            <person name="Zhou L.G."/>
            <person name="Ni X.B."/>
            <person name="Tian J.H."/>
            <person name="Sheng Y."/>
            <person name="Liu T."/>
            <person name="Pan Y.S."/>
            <person name="Xia L.Y."/>
            <person name="Li J."/>
            <person name="Zhao F."/>
            <person name="Cao W.C."/>
        </authorList>
    </citation>
    <scope>NUCLEOTIDE SEQUENCE [LARGE SCALE GENOMIC DNA]</scope>
    <source>
        <strain evidence="1">HaeL-2018</strain>
    </source>
</reference>
<dbReference type="EMBL" id="JABSTR010000008">
    <property type="protein sequence ID" value="KAH9377252.1"/>
    <property type="molecule type" value="Genomic_DNA"/>
</dbReference>
<organism evidence="1 2">
    <name type="scientific">Haemaphysalis longicornis</name>
    <name type="common">Bush tick</name>
    <dbReference type="NCBI Taxonomy" id="44386"/>
    <lineage>
        <taxon>Eukaryota</taxon>
        <taxon>Metazoa</taxon>
        <taxon>Ecdysozoa</taxon>
        <taxon>Arthropoda</taxon>
        <taxon>Chelicerata</taxon>
        <taxon>Arachnida</taxon>
        <taxon>Acari</taxon>
        <taxon>Parasitiformes</taxon>
        <taxon>Ixodida</taxon>
        <taxon>Ixodoidea</taxon>
        <taxon>Ixodidae</taxon>
        <taxon>Haemaphysalinae</taxon>
        <taxon>Haemaphysalis</taxon>
    </lineage>
</organism>
<dbReference type="VEuPathDB" id="VectorBase:HLOH_058984"/>
<dbReference type="AlphaFoldDB" id="A0A9J6GSL1"/>
<dbReference type="Proteomes" id="UP000821853">
    <property type="component" value="Unassembled WGS sequence"/>
</dbReference>
<accession>A0A9J6GSL1</accession>
<proteinExistence type="predicted"/>
<evidence type="ECO:0000313" key="1">
    <source>
        <dbReference type="EMBL" id="KAH9377252.1"/>
    </source>
</evidence>
<protein>
    <submittedName>
        <fullName evidence="1">Uncharacterized protein</fullName>
    </submittedName>
</protein>
<gene>
    <name evidence="1" type="ORF">HPB48_006943</name>
</gene>
<name>A0A9J6GSL1_HAELO</name>
<keyword evidence="2" id="KW-1185">Reference proteome</keyword>
<comment type="caution">
    <text evidence="1">The sequence shown here is derived from an EMBL/GenBank/DDBJ whole genome shotgun (WGS) entry which is preliminary data.</text>
</comment>
<sequence>METRNSPSLYLERKYRKDFRDSFPTPAHNPKYRPREGHVLNLFEEGHHDTRSALSGKAVPLTLPLGRKEKLLRVKLCVAPKPTQKPTSLATHTHARTLVDGFAQRYPSFLPRGGDSVKARRREHLTSSSSSAAKFKFEVNGVLTGAGAAATAQSLSLLDDRQLRREPELFFSPPPLQAPLSMAEVRAALALPASLEIPLFCFSPAAADQHDSVLLLIDHQDARALEHSVV</sequence>